<dbReference type="EMBL" id="DXCM01000062">
    <property type="protein sequence ID" value="HIY92999.1"/>
    <property type="molecule type" value="Genomic_DNA"/>
</dbReference>
<name>A0A9D2CMI0_9LACO</name>
<protein>
    <submittedName>
        <fullName evidence="5">Restriction endonuclease subunit S</fullName>
        <ecNumber evidence="5">3.1.21.-</ecNumber>
    </submittedName>
</protein>
<evidence type="ECO:0000259" key="4">
    <source>
        <dbReference type="Pfam" id="PF01420"/>
    </source>
</evidence>
<evidence type="ECO:0000313" key="6">
    <source>
        <dbReference type="Proteomes" id="UP000824013"/>
    </source>
</evidence>
<reference evidence="5" key="2">
    <citation type="submission" date="2021-04" db="EMBL/GenBank/DDBJ databases">
        <authorList>
            <person name="Gilroy R."/>
        </authorList>
    </citation>
    <scope>NUCLEOTIDE SEQUENCE</scope>
    <source>
        <strain evidence="5">3204</strain>
    </source>
</reference>
<dbReference type="PANTHER" id="PTHR30408">
    <property type="entry name" value="TYPE-1 RESTRICTION ENZYME ECOKI SPECIFICITY PROTEIN"/>
    <property type="match status" value="1"/>
</dbReference>
<dbReference type="AlphaFoldDB" id="A0A9D2CMI0"/>
<dbReference type="GO" id="GO:0009307">
    <property type="term" value="P:DNA restriction-modification system"/>
    <property type="evidence" value="ECO:0007669"/>
    <property type="project" value="UniProtKB-KW"/>
</dbReference>
<dbReference type="SUPFAM" id="SSF116734">
    <property type="entry name" value="DNA methylase specificity domain"/>
    <property type="match status" value="1"/>
</dbReference>
<evidence type="ECO:0000256" key="1">
    <source>
        <dbReference type="ARBA" id="ARBA00010923"/>
    </source>
</evidence>
<dbReference type="EC" id="3.1.21.-" evidence="5"/>
<feature type="domain" description="Type I restriction modification DNA specificity" evidence="4">
    <location>
        <begin position="26"/>
        <end position="203"/>
    </location>
</feature>
<keyword evidence="5" id="KW-0540">Nuclease</keyword>
<dbReference type="GO" id="GO:0004519">
    <property type="term" value="F:endonuclease activity"/>
    <property type="evidence" value="ECO:0007669"/>
    <property type="project" value="UniProtKB-KW"/>
</dbReference>
<keyword evidence="5" id="KW-0255">Endonuclease</keyword>
<organism evidence="5 6">
    <name type="scientific">Candidatus Companilactobacillus pullicola</name>
    <dbReference type="NCBI Taxonomy" id="2838523"/>
    <lineage>
        <taxon>Bacteria</taxon>
        <taxon>Bacillati</taxon>
        <taxon>Bacillota</taxon>
        <taxon>Bacilli</taxon>
        <taxon>Lactobacillales</taxon>
        <taxon>Lactobacillaceae</taxon>
        <taxon>Companilactobacillus</taxon>
    </lineage>
</organism>
<dbReference type="PANTHER" id="PTHR30408:SF12">
    <property type="entry name" value="TYPE I RESTRICTION ENZYME MJAVIII SPECIFICITY SUBUNIT"/>
    <property type="match status" value="1"/>
</dbReference>
<comment type="caution">
    <text evidence="5">The sequence shown here is derived from an EMBL/GenBank/DDBJ whole genome shotgun (WGS) entry which is preliminary data.</text>
</comment>
<dbReference type="InterPro" id="IPR044946">
    <property type="entry name" value="Restrct_endonuc_typeI_TRD_sf"/>
</dbReference>
<evidence type="ECO:0000256" key="3">
    <source>
        <dbReference type="ARBA" id="ARBA00023125"/>
    </source>
</evidence>
<keyword evidence="2" id="KW-0680">Restriction system</keyword>
<gene>
    <name evidence="5" type="ORF">H9820_08685</name>
</gene>
<dbReference type="Proteomes" id="UP000824013">
    <property type="component" value="Unassembled WGS sequence"/>
</dbReference>
<evidence type="ECO:0000256" key="2">
    <source>
        <dbReference type="ARBA" id="ARBA00022747"/>
    </source>
</evidence>
<accession>A0A9D2CMI0</accession>
<dbReference type="GO" id="GO:0003677">
    <property type="term" value="F:DNA binding"/>
    <property type="evidence" value="ECO:0007669"/>
    <property type="project" value="UniProtKB-KW"/>
</dbReference>
<dbReference type="InterPro" id="IPR052021">
    <property type="entry name" value="Type-I_RS_S_subunit"/>
</dbReference>
<proteinExistence type="inferred from homology"/>
<keyword evidence="3" id="KW-0238">DNA-binding</keyword>
<dbReference type="GO" id="GO:0016787">
    <property type="term" value="F:hydrolase activity"/>
    <property type="evidence" value="ECO:0007669"/>
    <property type="project" value="UniProtKB-KW"/>
</dbReference>
<dbReference type="InterPro" id="IPR000055">
    <property type="entry name" value="Restrct_endonuc_typeI_TRD"/>
</dbReference>
<dbReference type="Pfam" id="PF01420">
    <property type="entry name" value="Methylase_S"/>
    <property type="match status" value="1"/>
</dbReference>
<sequence length="215" mass="24798">MKKYFLDNLFTEKEYPNLRFKGFTDAWEQRKLGQVGKTQSGVGFPNEEQGGLEGIPFFKVSDMNNPGNEYEMVNANNYVKDDQLARKKWHPIKSVPAVIFAKVGAAIMLNRKRLVTRPFLIDNNSMAYIFDDSWDINFGKNIFETINLPRYAQVGALPSYNGSDIQGIKIFLPRKNEQSKIGIFIMTINEIITLYENKQQHLTKIKKTLLNTMFI</sequence>
<evidence type="ECO:0000313" key="5">
    <source>
        <dbReference type="EMBL" id="HIY92999.1"/>
    </source>
</evidence>
<dbReference type="Gene3D" id="3.90.220.20">
    <property type="entry name" value="DNA methylase specificity domains"/>
    <property type="match status" value="1"/>
</dbReference>
<keyword evidence="5" id="KW-0378">Hydrolase</keyword>
<comment type="similarity">
    <text evidence="1">Belongs to the type-I restriction system S methylase family.</text>
</comment>
<reference evidence="5" key="1">
    <citation type="journal article" date="2021" name="PeerJ">
        <title>Extensive microbial diversity within the chicken gut microbiome revealed by metagenomics and culture.</title>
        <authorList>
            <person name="Gilroy R."/>
            <person name="Ravi A."/>
            <person name="Getino M."/>
            <person name="Pursley I."/>
            <person name="Horton D.L."/>
            <person name="Alikhan N.F."/>
            <person name="Baker D."/>
            <person name="Gharbi K."/>
            <person name="Hall N."/>
            <person name="Watson M."/>
            <person name="Adriaenssens E.M."/>
            <person name="Foster-Nyarko E."/>
            <person name="Jarju S."/>
            <person name="Secka A."/>
            <person name="Antonio M."/>
            <person name="Oren A."/>
            <person name="Chaudhuri R.R."/>
            <person name="La Ragione R."/>
            <person name="Hildebrand F."/>
            <person name="Pallen M.J."/>
        </authorList>
    </citation>
    <scope>NUCLEOTIDE SEQUENCE</scope>
    <source>
        <strain evidence="5">3204</strain>
    </source>
</reference>